<dbReference type="OrthoDB" id="1690026at2"/>
<dbReference type="Proteomes" id="UP000298460">
    <property type="component" value="Unassembled WGS sequence"/>
</dbReference>
<evidence type="ECO:0000256" key="1">
    <source>
        <dbReference type="SAM" id="MobiDB-lite"/>
    </source>
</evidence>
<gene>
    <name evidence="2" type="ORF">E4K67_09010</name>
</gene>
<proteinExistence type="predicted"/>
<evidence type="ECO:0000313" key="2">
    <source>
        <dbReference type="EMBL" id="TGE38113.1"/>
    </source>
</evidence>
<organism evidence="2 3">
    <name type="scientific">Desulfosporosinus fructosivorans</name>
    <dbReference type="NCBI Taxonomy" id="2018669"/>
    <lineage>
        <taxon>Bacteria</taxon>
        <taxon>Bacillati</taxon>
        <taxon>Bacillota</taxon>
        <taxon>Clostridia</taxon>
        <taxon>Eubacteriales</taxon>
        <taxon>Desulfitobacteriaceae</taxon>
        <taxon>Desulfosporosinus</taxon>
    </lineage>
</organism>
<dbReference type="InterPro" id="IPR021451">
    <property type="entry name" value="DUF3102"/>
</dbReference>
<feature type="compositionally biased region" description="Polar residues" evidence="1">
    <location>
        <begin position="136"/>
        <end position="157"/>
    </location>
</feature>
<keyword evidence="3" id="KW-1185">Reference proteome</keyword>
<dbReference type="Pfam" id="PF11300">
    <property type="entry name" value="DUF3102"/>
    <property type="match status" value="1"/>
</dbReference>
<evidence type="ECO:0000313" key="3">
    <source>
        <dbReference type="Proteomes" id="UP000298460"/>
    </source>
</evidence>
<dbReference type="AlphaFoldDB" id="A0A4Z0R7K7"/>
<accession>A0A4Z0R7K7</accession>
<comment type="caution">
    <text evidence="2">The sequence shown here is derived from an EMBL/GenBank/DDBJ whole genome shotgun (WGS) entry which is preliminary data.</text>
</comment>
<dbReference type="EMBL" id="SPQQ01000003">
    <property type="protein sequence ID" value="TGE38113.1"/>
    <property type="molecule type" value="Genomic_DNA"/>
</dbReference>
<feature type="region of interest" description="Disordered" evidence="1">
    <location>
        <begin position="135"/>
        <end position="157"/>
    </location>
</feature>
<dbReference type="RefSeq" id="WP_135546881.1">
    <property type="nucleotide sequence ID" value="NZ_SPQQ01000003.1"/>
</dbReference>
<name>A0A4Z0R7K7_9FIRM</name>
<reference evidence="2 3" key="1">
    <citation type="submission" date="2019-03" db="EMBL/GenBank/DDBJ databases">
        <title>Draft Genome Sequence of Desulfosporosinus fructosivorans Strain 63.6F, Isolated from Marine Sediment in the Baltic Sea.</title>
        <authorList>
            <person name="Hausmann B."/>
            <person name="Vandieken V."/>
            <person name="Pjevac P."/>
            <person name="Schreck K."/>
            <person name="Herbold C.W."/>
            <person name="Loy A."/>
        </authorList>
    </citation>
    <scope>NUCLEOTIDE SEQUENCE [LARGE SCALE GENOMIC DNA]</scope>
    <source>
        <strain evidence="2 3">63.6F</strain>
    </source>
</reference>
<protein>
    <submittedName>
        <fullName evidence="2">DUF3102 domain-containing protein</fullName>
    </submittedName>
</protein>
<sequence>MDETSTERTPQSIAAEINRIKQQTCKIMLTNALEIGKRLKEAKDLLPHGEWGKWLVESVSYSQRTANRLMQLFEEYGDKLFASTAEGDRSNSSAPTNLTYYQAILLLGIPEDEREKFILQHDVKNMTTRELDQALKEQNQTPPEKEQAQVTPMSNNPGEIKIEYQTVKKTDKPISRPKTAASQAFTTEYEERCTACCKTIADTFYELLVALSHLARLDLAVKEKCSKDASKLAENMVEKLKEWPPVPTMNMRKVETYAPHERW</sequence>